<name>A0A367FXZ5_9FIRM</name>
<dbReference type="Proteomes" id="UP000253208">
    <property type="component" value="Unassembled WGS sequence"/>
</dbReference>
<sequence>MAKPSNNNERNLFRDIDLQIMLCNEKIKNHRRSIDKIKKMCGWNGPSGVGGIDYSKESSPSTHISFLEGLELIQHDEANIRTLTEERKELRRSKRRVEKIYSSLTGYEEKIYYNRVILKETQQRTAEKIGLSVRQEQRIEGDMKDRGLI</sequence>
<dbReference type="AlphaFoldDB" id="A0A367FXZ5"/>
<accession>A0A367FXZ5</accession>
<dbReference type="EMBL" id="PSQG01000015">
    <property type="protein sequence ID" value="RCH43245.1"/>
    <property type="molecule type" value="Genomic_DNA"/>
</dbReference>
<feature type="coiled-coil region" evidence="1">
    <location>
        <begin position="73"/>
        <end position="100"/>
    </location>
</feature>
<dbReference type="RefSeq" id="WP_114002368.1">
    <property type="nucleotide sequence ID" value="NZ_PSQG01000015.1"/>
</dbReference>
<evidence type="ECO:0000256" key="1">
    <source>
        <dbReference type="SAM" id="Coils"/>
    </source>
</evidence>
<proteinExistence type="predicted"/>
<gene>
    <name evidence="2" type="ORF">C4886_11195</name>
</gene>
<organism evidence="2 3">
    <name type="scientific">Blautia obeum</name>
    <dbReference type="NCBI Taxonomy" id="40520"/>
    <lineage>
        <taxon>Bacteria</taxon>
        <taxon>Bacillati</taxon>
        <taxon>Bacillota</taxon>
        <taxon>Clostridia</taxon>
        <taxon>Lachnospirales</taxon>
        <taxon>Lachnospiraceae</taxon>
        <taxon>Blautia</taxon>
    </lineage>
</organism>
<keyword evidence="1" id="KW-0175">Coiled coil</keyword>
<evidence type="ECO:0000313" key="2">
    <source>
        <dbReference type="EMBL" id="RCH43245.1"/>
    </source>
</evidence>
<evidence type="ECO:0000313" key="3">
    <source>
        <dbReference type="Proteomes" id="UP000253208"/>
    </source>
</evidence>
<protein>
    <submittedName>
        <fullName evidence="2">Uncharacterized protein</fullName>
    </submittedName>
</protein>
<comment type="caution">
    <text evidence="2">The sequence shown here is derived from an EMBL/GenBank/DDBJ whole genome shotgun (WGS) entry which is preliminary data.</text>
</comment>
<reference evidence="2 3" key="1">
    <citation type="submission" date="2018-02" db="EMBL/GenBank/DDBJ databases">
        <title>Complete genome sequencing of Faecalibacterium prausnitzii strains isolated from the human gut.</title>
        <authorList>
            <person name="Fitzgerald B.C."/>
            <person name="Shkoporov A.N."/>
            <person name="Ross P.R."/>
            <person name="Hill C."/>
        </authorList>
    </citation>
    <scope>NUCLEOTIDE SEQUENCE [LARGE SCALE GENOMIC DNA]</scope>
    <source>
        <strain evidence="2 3">APC942/31-1</strain>
    </source>
</reference>